<dbReference type="Pfam" id="PF13456">
    <property type="entry name" value="RVT_3"/>
    <property type="match status" value="1"/>
</dbReference>
<evidence type="ECO:0000313" key="12">
    <source>
        <dbReference type="Proteomes" id="UP000075243"/>
    </source>
</evidence>
<organism evidence="11 12">
    <name type="scientific">Cajanus cajan</name>
    <name type="common">Pigeon pea</name>
    <name type="synonym">Cajanus indicus</name>
    <dbReference type="NCBI Taxonomy" id="3821"/>
    <lineage>
        <taxon>Eukaryota</taxon>
        <taxon>Viridiplantae</taxon>
        <taxon>Streptophyta</taxon>
        <taxon>Embryophyta</taxon>
        <taxon>Tracheophyta</taxon>
        <taxon>Spermatophyta</taxon>
        <taxon>Magnoliopsida</taxon>
        <taxon>eudicotyledons</taxon>
        <taxon>Gunneridae</taxon>
        <taxon>Pentapetalae</taxon>
        <taxon>rosids</taxon>
        <taxon>fabids</taxon>
        <taxon>Fabales</taxon>
        <taxon>Fabaceae</taxon>
        <taxon>Papilionoideae</taxon>
        <taxon>50 kb inversion clade</taxon>
        <taxon>NPAAA clade</taxon>
        <taxon>indigoferoid/millettioid clade</taxon>
        <taxon>Phaseoleae</taxon>
        <taxon>Cajanus</taxon>
    </lineage>
</organism>
<keyword evidence="1" id="KW-0808">Transferase</keyword>
<keyword evidence="4" id="KW-0255">Endonuclease</keyword>
<evidence type="ECO:0000256" key="5">
    <source>
        <dbReference type="ARBA" id="ARBA00022801"/>
    </source>
</evidence>
<dbReference type="Pfam" id="PF00078">
    <property type="entry name" value="RVT_1"/>
    <property type="match status" value="1"/>
</dbReference>
<dbReference type="GO" id="GO:0004523">
    <property type="term" value="F:RNA-DNA hybrid ribonuclease activity"/>
    <property type="evidence" value="ECO:0007669"/>
    <property type="project" value="InterPro"/>
</dbReference>
<dbReference type="Gene3D" id="3.10.10.10">
    <property type="entry name" value="HIV Type 1 Reverse Transcriptase, subunit A, domain 1"/>
    <property type="match status" value="1"/>
</dbReference>
<dbReference type="InterPro" id="IPR000477">
    <property type="entry name" value="RT_dom"/>
</dbReference>
<dbReference type="InterPro" id="IPR002156">
    <property type="entry name" value="RNaseH_domain"/>
</dbReference>
<dbReference type="SUPFAM" id="SSF53098">
    <property type="entry name" value="Ribonuclease H-like"/>
    <property type="match status" value="2"/>
</dbReference>
<dbReference type="GO" id="GO:0003964">
    <property type="term" value="F:RNA-directed DNA polymerase activity"/>
    <property type="evidence" value="ECO:0007669"/>
    <property type="project" value="UniProtKB-KW"/>
</dbReference>
<evidence type="ECO:0000259" key="9">
    <source>
        <dbReference type="Pfam" id="PF17917"/>
    </source>
</evidence>
<dbReference type="Gene3D" id="3.30.70.270">
    <property type="match status" value="2"/>
</dbReference>
<dbReference type="PANTHER" id="PTHR48475">
    <property type="entry name" value="RIBONUCLEASE H"/>
    <property type="match status" value="1"/>
</dbReference>
<dbReference type="GO" id="GO:0003676">
    <property type="term" value="F:nucleic acid binding"/>
    <property type="evidence" value="ECO:0007669"/>
    <property type="project" value="InterPro"/>
</dbReference>
<name>A0A151S6B6_CAJCA</name>
<feature type="domain" description="Reverse transcriptase" evidence="7">
    <location>
        <begin position="165"/>
        <end position="222"/>
    </location>
</feature>
<gene>
    <name evidence="11" type="ORF">KK1_027866</name>
</gene>
<reference evidence="11" key="1">
    <citation type="journal article" date="2012" name="Nat. Biotechnol.">
        <title>Draft genome sequence of pigeonpea (Cajanus cajan), an orphan legume crop of resource-poor farmers.</title>
        <authorList>
            <person name="Varshney R.K."/>
            <person name="Chen W."/>
            <person name="Li Y."/>
            <person name="Bharti A.K."/>
            <person name="Saxena R.K."/>
            <person name="Schlueter J.A."/>
            <person name="Donoghue M.T."/>
            <person name="Azam S."/>
            <person name="Fan G."/>
            <person name="Whaley A.M."/>
            <person name="Farmer A.D."/>
            <person name="Sheridan J."/>
            <person name="Iwata A."/>
            <person name="Tuteja R."/>
            <person name="Penmetsa R.V."/>
            <person name="Wu W."/>
            <person name="Upadhyaya H.D."/>
            <person name="Yang S.P."/>
            <person name="Shah T."/>
            <person name="Saxena K.B."/>
            <person name="Michael T."/>
            <person name="McCombie W.R."/>
            <person name="Yang B."/>
            <person name="Zhang G."/>
            <person name="Yang H."/>
            <person name="Wang J."/>
            <person name="Spillane C."/>
            <person name="Cook D.R."/>
            <person name="May G.D."/>
            <person name="Xu X."/>
            <person name="Jackson S.A."/>
        </authorList>
    </citation>
    <scope>NUCLEOTIDE SEQUENCE [LARGE SCALE GENOMIC DNA]</scope>
</reference>
<protein>
    <submittedName>
        <fullName evidence="11">Retrovirus-related Pol polyprotein from transposon 297 family</fullName>
    </submittedName>
</protein>
<sequence length="626" mass="71583">MEDEVRVEPIETTIPFQLGNNEEQVTYLSSQLTEIDAEDIKQVLRKYSDLFAWTAADMPGIDPNFHCHQLSVCQDAKPIAQKKRKIGGDRAQAIKEETTKLLQAGFIREIKYSTWMANVVMVKKANGKWRMCTDYTDLNKACPKDAYPLPHIDTLVDGAASHQRLRTCMEIYVDDMVIKSVSASNHLEDLMAVFDEVRRYHMRLNPAKCTFGVAGRKFLGFMLSKRGIEANPDKCQAIVNMRSPCNVKEVQRLAGRIASLAHAETRYQHLVKTVLALVHTARRLRHYFQSHRIVIRTDYPIVKVLRKPELAGRMVAWSIELSQFDIHFEPRGPIKAQSMADFINEFTPEALTEPAVWTLHVDGSSNQQGSGAGVILEGPSKMLVELSLRFGFKASNNQAEYKALLAGLRLAKDLSVTRVKCWSDSQVVTDRRFNEFLEGLQIKHRVTSVEHPQSNGQAEAANKGEWPDHLHEILWAYRCTPQSSTKETPFRLAYGTDAMIPVEIGEPSLRRQEFTEETNAEALNVELDLIEEARDRTFINMEACRARVSRKYRTKIKPRDFQPGDLVWRVMGEARRNRAQGKLAPNWDGPFRVRHNLSNGAYKLEELNRKIIPRTWNVKHLKHYFS</sequence>
<accession>A0A151S6B6</accession>
<dbReference type="CDD" id="cd09279">
    <property type="entry name" value="RNase_HI_like"/>
    <property type="match status" value="1"/>
</dbReference>
<dbReference type="InterPro" id="IPR041373">
    <property type="entry name" value="RT_RNaseH"/>
</dbReference>
<dbReference type="Gene3D" id="6.10.20.110">
    <property type="match status" value="1"/>
</dbReference>
<evidence type="ECO:0000313" key="11">
    <source>
        <dbReference type="EMBL" id="KYP50291.1"/>
    </source>
</evidence>
<dbReference type="CDD" id="cd01647">
    <property type="entry name" value="RT_LTR"/>
    <property type="match status" value="1"/>
</dbReference>
<evidence type="ECO:0000259" key="8">
    <source>
        <dbReference type="Pfam" id="PF13456"/>
    </source>
</evidence>
<keyword evidence="6" id="KW-0695">RNA-directed DNA polymerase</keyword>
<evidence type="ECO:0000256" key="4">
    <source>
        <dbReference type="ARBA" id="ARBA00022759"/>
    </source>
</evidence>
<dbReference type="InterPro" id="IPR012337">
    <property type="entry name" value="RNaseH-like_sf"/>
</dbReference>
<dbReference type="AlphaFoldDB" id="A0A151S6B6"/>
<feature type="domain" description="Reverse transcriptase RNase H-like" evidence="9">
    <location>
        <begin position="259"/>
        <end position="324"/>
    </location>
</feature>
<feature type="domain" description="RNase H type-1" evidence="8">
    <location>
        <begin position="361"/>
        <end position="430"/>
    </location>
</feature>
<evidence type="ECO:0000256" key="2">
    <source>
        <dbReference type="ARBA" id="ARBA00022695"/>
    </source>
</evidence>
<proteinExistence type="predicted"/>
<evidence type="ECO:0000259" key="10">
    <source>
        <dbReference type="Pfam" id="PF24626"/>
    </source>
</evidence>
<dbReference type="EMBL" id="KQ483457">
    <property type="protein sequence ID" value="KYP50291.1"/>
    <property type="molecule type" value="Genomic_DNA"/>
</dbReference>
<dbReference type="PANTHER" id="PTHR48475:SF2">
    <property type="entry name" value="RIBONUCLEASE H"/>
    <property type="match status" value="1"/>
</dbReference>
<keyword evidence="2" id="KW-0548">Nucleotidyltransferase</keyword>
<evidence type="ECO:0000256" key="1">
    <source>
        <dbReference type="ARBA" id="ARBA00022679"/>
    </source>
</evidence>
<dbReference type="Gramene" id="C.cajan_26522.t">
    <property type="protein sequence ID" value="C.cajan_26522.t"/>
    <property type="gene ID" value="C.cajan_26522"/>
</dbReference>
<evidence type="ECO:0000259" key="7">
    <source>
        <dbReference type="Pfam" id="PF00078"/>
    </source>
</evidence>
<dbReference type="InterPro" id="IPR043128">
    <property type="entry name" value="Rev_trsase/Diguanyl_cyclase"/>
</dbReference>
<evidence type="ECO:0000256" key="3">
    <source>
        <dbReference type="ARBA" id="ARBA00022722"/>
    </source>
</evidence>
<dbReference type="InterPro" id="IPR043502">
    <property type="entry name" value="DNA/RNA_pol_sf"/>
</dbReference>
<keyword evidence="12" id="KW-1185">Reference proteome</keyword>
<feature type="domain" description="Tf2-1-like SH3-like" evidence="10">
    <location>
        <begin position="564"/>
        <end position="624"/>
    </location>
</feature>
<dbReference type="Proteomes" id="UP000075243">
    <property type="component" value="Unassembled WGS sequence"/>
</dbReference>
<dbReference type="SUPFAM" id="SSF56672">
    <property type="entry name" value="DNA/RNA polymerases"/>
    <property type="match status" value="1"/>
</dbReference>
<keyword evidence="5" id="KW-0378">Hydrolase</keyword>
<dbReference type="Pfam" id="PF24626">
    <property type="entry name" value="SH3_Tf2-1"/>
    <property type="match status" value="1"/>
</dbReference>
<dbReference type="Pfam" id="PF17917">
    <property type="entry name" value="RT_RNaseH"/>
    <property type="match status" value="1"/>
</dbReference>
<dbReference type="Gene3D" id="3.30.420.10">
    <property type="entry name" value="Ribonuclease H-like superfamily/Ribonuclease H"/>
    <property type="match status" value="1"/>
</dbReference>
<keyword evidence="3" id="KW-0540">Nuclease</keyword>
<dbReference type="InterPro" id="IPR036397">
    <property type="entry name" value="RNaseH_sf"/>
</dbReference>
<evidence type="ECO:0000256" key="6">
    <source>
        <dbReference type="ARBA" id="ARBA00022918"/>
    </source>
</evidence>
<dbReference type="InterPro" id="IPR056924">
    <property type="entry name" value="SH3_Tf2-1"/>
</dbReference>